<reference evidence="2 3" key="1">
    <citation type="journal article" date="2023" name="Arcadia Sci">
        <title>De novo assembly of a long-read Amblyomma americanum tick genome.</title>
        <authorList>
            <person name="Chou S."/>
            <person name="Poskanzer K.E."/>
            <person name="Rollins M."/>
            <person name="Thuy-Boun P.S."/>
        </authorList>
    </citation>
    <scope>NUCLEOTIDE SEQUENCE [LARGE SCALE GENOMIC DNA]</scope>
    <source>
        <strain evidence="2">F_SG_1</strain>
        <tissue evidence="2">Salivary glands</tissue>
    </source>
</reference>
<organism evidence="2 3">
    <name type="scientific">Amblyomma americanum</name>
    <name type="common">Lone star tick</name>
    <dbReference type="NCBI Taxonomy" id="6943"/>
    <lineage>
        <taxon>Eukaryota</taxon>
        <taxon>Metazoa</taxon>
        <taxon>Ecdysozoa</taxon>
        <taxon>Arthropoda</taxon>
        <taxon>Chelicerata</taxon>
        <taxon>Arachnida</taxon>
        <taxon>Acari</taxon>
        <taxon>Parasitiformes</taxon>
        <taxon>Ixodida</taxon>
        <taxon>Ixodoidea</taxon>
        <taxon>Ixodidae</taxon>
        <taxon>Amblyomminae</taxon>
        <taxon>Amblyomma</taxon>
    </lineage>
</organism>
<gene>
    <name evidence="2" type="ORF">V5799_010849</name>
</gene>
<dbReference type="Pfam" id="PF14214">
    <property type="entry name" value="Helitron_like_N"/>
    <property type="match status" value="1"/>
</dbReference>
<evidence type="ECO:0000259" key="1">
    <source>
        <dbReference type="Pfam" id="PF14214"/>
    </source>
</evidence>
<name>A0AAQ4EIN7_AMBAM</name>
<sequence length="139" mass="16229">MKVLRHRVSSEITMMYRNNDTTRHLARQDVENHCKVQQFIEQDIGVTEGVPNTVQYWQKRKSELFAMIRQLVKPTVFLTLSASEVHWSALLKLLEKLRVKPSELGVDEDEGSWQYAATLVNNDPATCYIHFEHMVRKSI</sequence>
<comment type="caution">
    <text evidence="2">The sequence shown here is derived from an EMBL/GenBank/DDBJ whole genome shotgun (WGS) entry which is preliminary data.</text>
</comment>
<proteinExistence type="predicted"/>
<evidence type="ECO:0000313" key="3">
    <source>
        <dbReference type="Proteomes" id="UP001321473"/>
    </source>
</evidence>
<dbReference type="Proteomes" id="UP001321473">
    <property type="component" value="Unassembled WGS sequence"/>
</dbReference>
<evidence type="ECO:0000313" key="2">
    <source>
        <dbReference type="EMBL" id="KAK8774617.1"/>
    </source>
</evidence>
<dbReference type="InterPro" id="IPR025476">
    <property type="entry name" value="Helitron_helicase-like"/>
</dbReference>
<keyword evidence="3" id="KW-1185">Reference proteome</keyword>
<dbReference type="AlphaFoldDB" id="A0AAQ4EIN7"/>
<dbReference type="EMBL" id="JARKHS020015213">
    <property type="protein sequence ID" value="KAK8774617.1"/>
    <property type="molecule type" value="Genomic_DNA"/>
</dbReference>
<accession>A0AAQ4EIN7</accession>
<protein>
    <recommendedName>
        <fullName evidence="1">Helitron helicase-like domain-containing protein</fullName>
    </recommendedName>
</protein>
<feature type="domain" description="Helitron helicase-like" evidence="1">
    <location>
        <begin position="28"/>
        <end position="136"/>
    </location>
</feature>